<evidence type="ECO:0000259" key="4">
    <source>
        <dbReference type="Pfam" id="PF06165"/>
    </source>
</evidence>
<proteinExistence type="predicted"/>
<dbReference type="Gene3D" id="2.70.98.40">
    <property type="entry name" value="Glycoside hydrolase, family 65, N-terminal domain"/>
    <property type="match status" value="2"/>
</dbReference>
<dbReference type="InterPro" id="IPR008928">
    <property type="entry name" value="6-hairpin_glycosidase_sf"/>
</dbReference>
<dbReference type="PANTHER" id="PTHR37469">
    <property type="entry name" value="CELLOBIONIC ACID PHOSPHORYLASE-RELATED"/>
    <property type="match status" value="1"/>
</dbReference>
<dbReference type="Pfam" id="PF17167">
    <property type="entry name" value="Glyco_hydro_94"/>
    <property type="match status" value="1"/>
</dbReference>
<evidence type="ECO:0000256" key="3">
    <source>
        <dbReference type="SAM" id="Phobius"/>
    </source>
</evidence>
<dbReference type="OrthoDB" id="9769991at2"/>
<evidence type="ECO:0000259" key="6">
    <source>
        <dbReference type="Pfam" id="PF17167"/>
    </source>
</evidence>
<sequence>MGSKDLKDTRAEQAAAAKQPLYNLAHLQAQSHVIQPGKGGSYLYKKLLDNRRTLRRAYTRLQMTEAAGRQDAVEMWWLDHFYVMEEHLRVAISWAYRKADRHLVCITGANHQPVPRIYEIADNIVAYAGGNISMDAVTAYVQAYQEITVLHIRELDEMQAVMRIVLLERITGITNNMLSAGDIAVTEAQRLADKGALKKYIDGLRILCNSDWQKFVSAVCAVEQAFRSEPAGIYPQMDALTCNSYRKEVSNIAARSLLPETLVAAHALALTEAAGVQLPDAAKHVGFYLLGNGRSLLEAKTGMQYTPAEKVLKLLRQHAAVCYLSAITVLVIAGTVLTKKYLLAGWENGWLSWTVLALAALCISQVSITAVNYCLSCLLQPQRLPRLDLKNGIPAASRTLIVVPAMLTGRNTILSLANDLEVYYLGNKDPQLFYCLLYDFCDAAQAELPEDASLLEYALSCINRLNEQYAAPGQPVFYLLCRKREWNAAEKKWMGHERKRGKLEDLNALLRGQRLHRFLPVSGDISPLQQAKYVITLDADTQLLPASARKLVGVMAHPLNHPVLDAERKCVTSGYGMLQPRISLSIPVAEYSPYIYMYGSEPGIDTYTCTVSDVYQDLFGEGSFIGKGIYDIDVAVSVLQDRFPDNLILSHDLLEGCYVRSGLVSDIVLREEFPVDYTRDMKRRHRWIRGDWQIARWLLPLVPGLNGLQKNPLSILSKWKIFDNLRRSILPIAALLLLGLAFFNAATVSGWMLFVALVFMCQALLPAVIMMISRISRCFTFAYWQSLWSMLRKTVPAGAYHLVCLPYEAARFADAILKAGLRMVITKRRLLEWDVTDSAGAYTAVSLYAMLRQMYIAPCIALGIGAGMWFAQRQPQLVMAALYAGAWALSPVVAWRLSQRRKSNVDAVTPEDRLYLRKVARKTWGYFEHFTGKNNSWLTPDHFQEAPVTNVSPRISPTNMGLMLLSNLSACDLGYLTTGAFLHRIRQSMHTMEKLEKCRGHFFNWYDTHSLKAVKPHYVSTVDSGNLLCYLLTLQQGINALLQQPAIAWEQLVQGFEDTLAQLQETGEDHHPALTAFKRQLPQLVHAAYKGPVILRLCELAGVLVKELPPDADERTAYWLAALLKQAGDLREEMLQLQPWLFSAPSFLPRECLRRMASFTLEDISLLPSNTGWLVNAGNTEVQAWLQLVKPDMERAAADAAARITLINTLVAQCAAMADMDYSFLYDEQRRLLVIGYNADTGVADSGYYDLLASEARMAVFAGVAQGKLPEDSWFATGRPLVHDTGGYRLLSWQGSMFEYMMPSLVMPLYEDSLLDHACKAALTVQKEYGQKHHIPWGISESAFYEMDIHLHYHYAPFGVPQLGIRYNRGDELVVAPYASFLAMQLAPAAACNNLRRLSAAGAEGKYGFYDAVDYMPERRQGTQAHEIVQTFMAHHQGMSLLAVSSVLHNNIMQRRFTAVPVFKTSLHLLEERLNVAAAYTPQRNNVKVASAIAGPALPAVKEIITSPHTPLPEIQLLSNGSYHLMITAAGAGYSRRKQTEITRWRKDSTLDNYGTYCYIKDVEAPHYWSATYQPTRSNAEEYSVAFSLSDASFSRKDHGIHTTTRVMVLPDEDAEIRRTTLHNPGGAARMLEITSYAEIVLSKEGEDLSHPAFNNLFVSTEVLQAHNAILCQRRPRSTQLPGPCFFHAMYVQHCGVQQVSYETDRLKFIGRARSTANPQAVAFAAPLGNSSGMVLDPIAAIKYRIKLAPGETAVIDMMQGVARSKAACTALLQKYRPCEQRERLMNLGDLYGAVVLKNSGAAAEEIPLFRRLAGAVLFSHAPLRGIKNAGEQQHMQHSVLWKYNVSGNLPLILCRISSAAQAHLAAQLFSAHYYWRMKGLPVNMMIVNECSGDQFHILQEQLLQLLAAHDSPERSGGIYITGAVTDTDMALMQTAACMVIDGAKDSLADYFPSQHALTAPPEIRLPDTDGPAGLAHSSFDDSGKEFIIHTGINRRTPQPWVNILANPLFGTVVTESGPAYSWYQNAYKCRLTLWSDDTVSDLSGEAFYLRDEDDGIYWSPMPGPFTSAQPYVTRHGYGYTVFEHEEHGIQSEVTMYADIEAPVRYTVIKLTNCSGRPRRIAVTGYVEWVLGQTKLQAGRFIETDFDESCNAIYAVNPSLLHLPGCTAFFCTSGQLAAYTADRTSFIGRNGTLRTPAAMHAATLSGVSGINLDACAALQCLHELAPGEKQSLSFLLGAGKSREEAAATIAACSGPAAAQYAKERITQYWDRTLSAVQVRTPDHTVNTLINGWLQYQNITGGLTAHTAYEHAKGDISFRELLQHIMGVVHANPVLAKEQLLMAAGKQFSAGGVLHFWHPPGSEGLSTQSADDFLWLPLVTCYYTTITGDLGILDEQVRFLSGSVLQDEEAACYDVFKPSSEVASLYLHCVKAVQHGLRRGRHGLRLIGAGDWGDNLNKAGAGGQGESVWASFLLGWVLKDFATLSRKYKDPAFADYCLEQRKELEQQVMQHSWGNEWFFRALTDTGLPIGAADGIRNRIDNITQSWSVLSSLVSREYAQTALEAAYEKLVDDKRGLVHSVYPAYDIQETHTGDICSLQPGMGENGGQDTVAAIWMAMAFAKLEDGESAWKLLEMINPVLKNHTPEQRLTYRGAPYLVSAHLYTAGPYAGSAAWSWCGAGAAWLYRLVLEYLLGLKREGDRLSFQPCIPGSWDQFSLDYRYGATTYHITVCNTRAGYEDADILLNGVPIHGSNILLTDDAGEHQVTVNTCFHKQQQVLQ</sequence>
<keyword evidence="3" id="KW-0472">Membrane</keyword>
<keyword evidence="8" id="KW-1185">Reference proteome</keyword>
<evidence type="ECO:0000259" key="5">
    <source>
        <dbReference type="Pfam" id="PF10091"/>
    </source>
</evidence>
<evidence type="ECO:0000256" key="2">
    <source>
        <dbReference type="ARBA" id="ARBA00022679"/>
    </source>
</evidence>
<evidence type="ECO:0000256" key="1">
    <source>
        <dbReference type="ARBA" id="ARBA00022676"/>
    </source>
</evidence>
<feature type="domain" description="Glycosyl hydrolase 94 supersandwich" evidence="4">
    <location>
        <begin position="1985"/>
        <end position="2252"/>
    </location>
</feature>
<dbReference type="Gene3D" id="1.50.10.10">
    <property type="match status" value="1"/>
</dbReference>
<dbReference type="Proteomes" id="UP000198984">
    <property type="component" value="Unassembled WGS sequence"/>
</dbReference>
<protein>
    <submittedName>
        <fullName evidence="7">Cellobiose phosphorylase</fullName>
    </submittedName>
</protein>
<dbReference type="InterPro" id="IPR033432">
    <property type="entry name" value="GH94_catalytic"/>
</dbReference>
<dbReference type="Pfam" id="PF06165">
    <property type="entry name" value="GH94_b-supersand"/>
    <property type="match status" value="2"/>
</dbReference>
<keyword evidence="2" id="KW-0808">Transferase</keyword>
<dbReference type="PANTHER" id="PTHR37469:SF2">
    <property type="entry name" value="CELLOBIONIC ACID PHOSPHORYLASE"/>
    <property type="match status" value="1"/>
</dbReference>
<dbReference type="InterPro" id="IPR037820">
    <property type="entry name" value="GH94N_NdvB"/>
</dbReference>
<feature type="domain" description="Glycosyl hydrolase 94 supersandwich" evidence="4">
    <location>
        <begin position="1504"/>
        <end position="1777"/>
    </location>
</feature>
<dbReference type="EMBL" id="FOBB01000008">
    <property type="protein sequence ID" value="SEN17193.1"/>
    <property type="molecule type" value="Genomic_DNA"/>
</dbReference>
<dbReference type="SUPFAM" id="SSF48208">
    <property type="entry name" value="Six-hairpin glycosidases"/>
    <property type="match status" value="1"/>
</dbReference>
<keyword evidence="1" id="KW-0328">Glycosyltransferase</keyword>
<dbReference type="SMART" id="SM01068">
    <property type="entry name" value="CBM_X"/>
    <property type="match status" value="2"/>
</dbReference>
<feature type="domain" description="Glycoamylase-like" evidence="5">
    <location>
        <begin position="1248"/>
        <end position="1459"/>
    </location>
</feature>
<dbReference type="GO" id="GO:0005975">
    <property type="term" value="P:carbohydrate metabolic process"/>
    <property type="evidence" value="ECO:0007669"/>
    <property type="project" value="InterPro"/>
</dbReference>
<dbReference type="Gene3D" id="2.60.420.10">
    <property type="entry name" value="Maltose phosphorylase, domain 3"/>
    <property type="match status" value="1"/>
</dbReference>
<name>A0A1H8ECK1_9BACT</name>
<feature type="domain" description="Glycosyl hydrolase 94 catalytic" evidence="6">
    <location>
        <begin position="2268"/>
        <end position="2692"/>
    </location>
</feature>
<dbReference type="GO" id="GO:0016757">
    <property type="term" value="F:glycosyltransferase activity"/>
    <property type="evidence" value="ECO:0007669"/>
    <property type="project" value="UniProtKB-KW"/>
</dbReference>
<dbReference type="Pfam" id="PF10091">
    <property type="entry name" value="Glycoamylase"/>
    <property type="match status" value="1"/>
</dbReference>
<dbReference type="Gene3D" id="1.50.10.140">
    <property type="match status" value="2"/>
</dbReference>
<feature type="transmembrane region" description="Helical" evidence="3">
    <location>
        <begin position="854"/>
        <end position="871"/>
    </location>
</feature>
<keyword evidence="3" id="KW-1133">Transmembrane helix</keyword>
<dbReference type="InterPro" id="IPR011013">
    <property type="entry name" value="Gal_mutarotase_sf_dom"/>
</dbReference>
<feature type="transmembrane region" description="Helical" evidence="3">
    <location>
        <begin position="728"/>
        <end position="745"/>
    </location>
</feature>
<evidence type="ECO:0000313" key="8">
    <source>
        <dbReference type="Proteomes" id="UP000198984"/>
    </source>
</evidence>
<dbReference type="CDD" id="cd11753">
    <property type="entry name" value="GH94N_ChvB_NdvB_2_like"/>
    <property type="match status" value="1"/>
</dbReference>
<dbReference type="InterPro" id="IPR052047">
    <property type="entry name" value="GH94_Enzymes"/>
</dbReference>
<dbReference type="SUPFAM" id="SSF74650">
    <property type="entry name" value="Galactose mutarotase-like"/>
    <property type="match status" value="2"/>
</dbReference>
<reference evidence="7 8" key="1">
    <citation type="submission" date="2016-10" db="EMBL/GenBank/DDBJ databases">
        <authorList>
            <person name="de Groot N.N."/>
        </authorList>
    </citation>
    <scope>NUCLEOTIDE SEQUENCE [LARGE SCALE GENOMIC DNA]</scope>
    <source>
        <strain evidence="7 8">DSM 21039</strain>
    </source>
</reference>
<dbReference type="InterPro" id="IPR037824">
    <property type="entry name" value="GH94N_2_NdvB"/>
</dbReference>
<feature type="transmembrane region" description="Helical" evidence="3">
    <location>
        <begin position="751"/>
        <end position="772"/>
    </location>
</feature>
<accession>A0A1H8ECK1</accession>
<organism evidence="7 8">
    <name type="scientific">Chitinophaga rupis</name>
    <dbReference type="NCBI Taxonomy" id="573321"/>
    <lineage>
        <taxon>Bacteria</taxon>
        <taxon>Pseudomonadati</taxon>
        <taxon>Bacteroidota</taxon>
        <taxon>Chitinophagia</taxon>
        <taxon>Chitinophagales</taxon>
        <taxon>Chitinophagaceae</taxon>
        <taxon>Chitinophaga</taxon>
    </lineage>
</organism>
<dbReference type="InterPro" id="IPR037018">
    <property type="entry name" value="GH65_N"/>
</dbReference>
<dbReference type="GO" id="GO:0030246">
    <property type="term" value="F:carbohydrate binding"/>
    <property type="evidence" value="ECO:0007669"/>
    <property type="project" value="InterPro"/>
</dbReference>
<feature type="transmembrane region" description="Helical" evidence="3">
    <location>
        <begin position="320"/>
        <end position="338"/>
    </location>
</feature>
<dbReference type="InterPro" id="IPR012341">
    <property type="entry name" value="6hp_glycosidase-like_sf"/>
</dbReference>
<dbReference type="RefSeq" id="WP_089918988.1">
    <property type="nucleotide sequence ID" value="NZ_FOBB01000008.1"/>
</dbReference>
<dbReference type="InterPro" id="IPR019282">
    <property type="entry name" value="Glycoamylase-like_cons_dom"/>
</dbReference>
<keyword evidence="3" id="KW-0812">Transmembrane</keyword>
<evidence type="ECO:0000313" key="7">
    <source>
        <dbReference type="EMBL" id="SEN17193.1"/>
    </source>
</evidence>
<gene>
    <name evidence="7" type="ORF">SAMN04488505_108250</name>
</gene>
<dbReference type="CDD" id="cd11756">
    <property type="entry name" value="GH94N_ChvB_NdvB_1_like"/>
    <property type="match status" value="1"/>
</dbReference>
<feature type="transmembrane region" description="Helical" evidence="3">
    <location>
        <begin position="350"/>
        <end position="375"/>
    </location>
</feature>
<dbReference type="InterPro" id="IPR010383">
    <property type="entry name" value="Glyco_hydrolase_94_b-supersand"/>
</dbReference>
<dbReference type="STRING" id="573321.SAMN04488505_108250"/>